<feature type="transmembrane region" description="Helical" evidence="7">
    <location>
        <begin position="376"/>
        <end position="398"/>
    </location>
</feature>
<feature type="transmembrane region" description="Helical" evidence="7">
    <location>
        <begin position="350"/>
        <end position="370"/>
    </location>
</feature>
<feature type="transmembrane region" description="Helical" evidence="7">
    <location>
        <begin position="197"/>
        <end position="216"/>
    </location>
</feature>
<evidence type="ECO:0000313" key="9">
    <source>
        <dbReference type="Proteomes" id="UP000287144"/>
    </source>
</evidence>
<dbReference type="InterPro" id="IPR036259">
    <property type="entry name" value="MFS_trans_sf"/>
</dbReference>
<dbReference type="GO" id="GO:0016020">
    <property type="term" value="C:membrane"/>
    <property type="evidence" value="ECO:0007669"/>
    <property type="project" value="UniProtKB-SubCell"/>
</dbReference>
<proteinExistence type="predicted"/>
<feature type="transmembrane region" description="Helical" evidence="7">
    <location>
        <begin position="410"/>
        <end position="429"/>
    </location>
</feature>
<dbReference type="PANTHER" id="PTHR43791">
    <property type="entry name" value="PERMEASE-RELATED"/>
    <property type="match status" value="1"/>
</dbReference>
<dbReference type="Gene3D" id="1.20.1250.20">
    <property type="entry name" value="MFS general substrate transporter like domains"/>
    <property type="match status" value="2"/>
</dbReference>
<evidence type="ECO:0008006" key="10">
    <source>
        <dbReference type="Google" id="ProtNLM"/>
    </source>
</evidence>
<evidence type="ECO:0000256" key="7">
    <source>
        <dbReference type="SAM" id="Phobius"/>
    </source>
</evidence>
<keyword evidence="4 7" id="KW-1133">Transmembrane helix</keyword>
<dbReference type="Proteomes" id="UP000287144">
    <property type="component" value="Unassembled WGS sequence"/>
</dbReference>
<evidence type="ECO:0000256" key="6">
    <source>
        <dbReference type="ARBA" id="ARBA00023180"/>
    </source>
</evidence>
<accession>A0A428S2V2</accession>
<feature type="transmembrane region" description="Helical" evidence="7">
    <location>
        <begin position="160"/>
        <end position="185"/>
    </location>
</feature>
<dbReference type="PANTHER" id="PTHR43791:SF39">
    <property type="entry name" value="TRANSPORTER LIZ1_SEO1, PUTATIVE (AFU_ORTHOLOGUE AFUA_3G00980)-RELATED"/>
    <property type="match status" value="1"/>
</dbReference>
<evidence type="ECO:0000256" key="1">
    <source>
        <dbReference type="ARBA" id="ARBA00004141"/>
    </source>
</evidence>
<dbReference type="InterPro" id="IPR011701">
    <property type="entry name" value="MFS"/>
</dbReference>
<evidence type="ECO:0000256" key="5">
    <source>
        <dbReference type="ARBA" id="ARBA00023136"/>
    </source>
</evidence>
<feature type="transmembrane region" description="Helical" evidence="7">
    <location>
        <begin position="110"/>
        <end position="130"/>
    </location>
</feature>
<keyword evidence="9" id="KW-1185">Reference proteome</keyword>
<evidence type="ECO:0000256" key="4">
    <source>
        <dbReference type="ARBA" id="ARBA00022989"/>
    </source>
</evidence>
<evidence type="ECO:0000256" key="2">
    <source>
        <dbReference type="ARBA" id="ARBA00022448"/>
    </source>
</evidence>
<sequence>MTSHAVEGDNAISTAHASAKDRSSITSAAAVDLKNDTTVPAVGKDQWFHWHEPGTSKEEKKLIFKLDWFLLSFACLLFFIKQLDGNNVSNAYVSGMSEELGFGPGNELSWMNTYFSIGTIIGGTAANLIITVLRPRIWLSSCLLIWSVFVLALFKCNHAYQFYVLRFFIGLFESAAWPGVMYCLGSWYRKSELSRRSGLFVMSGVIGQMFSGYLQAALFTGMHGKGVAVYGFFCFPDTPHTTTAFYLNEWEKERSKQRIEEEGRKPAGKMDWSVLRRVFGSWQVYSFTAAYSFWTLTCGSYVMQYFAIYLKSTGWYSVPEINNIPTCIGAVNFVFMISTGYIADKLGGRALVCGAVGSLMIFNYAILTAWDVPHKLRMAVFIMHGCYGCFTPLLAGWANEACGGDQQKRAFILGFMVSVGQAVVIPFQQVQLASGEAPEFKKTHGWGSALAWVVALTLWTGVGLPLVQRWRQKEVVVTTREEDVDEV</sequence>
<name>A0A428S2V2_9HYPO</name>
<feature type="transmembrane region" description="Helical" evidence="7">
    <location>
        <begin position="284"/>
        <end position="303"/>
    </location>
</feature>
<organism evidence="8 9">
    <name type="scientific">Fusarium oligoseptatum</name>
    <dbReference type="NCBI Taxonomy" id="2604345"/>
    <lineage>
        <taxon>Eukaryota</taxon>
        <taxon>Fungi</taxon>
        <taxon>Dikarya</taxon>
        <taxon>Ascomycota</taxon>
        <taxon>Pezizomycotina</taxon>
        <taxon>Sordariomycetes</taxon>
        <taxon>Hypocreomycetidae</taxon>
        <taxon>Hypocreales</taxon>
        <taxon>Nectriaceae</taxon>
        <taxon>Fusarium</taxon>
        <taxon>Fusarium solani species complex</taxon>
    </lineage>
</organism>
<dbReference type="GO" id="GO:0022857">
    <property type="term" value="F:transmembrane transporter activity"/>
    <property type="evidence" value="ECO:0007669"/>
    <property type="project" value="InterPro"/>
</dbReference>
<dbReference type="EMBL" id="NKCK01000358">
    <property type="protein sequence ID" value="RSL84085.1"/>
    <property type="molecule type" value="Genomic_DNA"/>
</dbReference>
<reference evidence="8 9" key="1">
    <citation type="submission" date="2017-06" db="EMBL/GenBank/DDBJ databases">
        <title>Comparative genomic analysis of Ambrosia Fusariam Clade fungi.</title>
        <authorList>
            <person name="Stajich J.E."/>
            <person name="Carrillo J."/>
            <person name="Kijimoto T."/>
            <person name="Eskalen A."/>
            <person name="O'Donnell K."/>
            <person name="Kasson M."/>
        </authorList>
    </citation>
    <scope>NUCLEOTIDE SEQUENCE [LARGE SCALE GENOMIC DNA]</scope>
    <source>
        <strain evidence="8 9">NRRL62579</strain>
    </source>
</reference>
<feature type="transmembrane region" description="Helical" evidence="7">
    <location>
        <begin position="137"/>
        <end position="154"/>
    </location>
</feature>
<dbReference type="Pfam" id="PF07690">
    <property type="entry name" value="MFS_1"/>
    <property type="match status" value="1"/>
</dbReference>
<keyword evidence="2" id="KW-0813">Transport</keyword>
<comment type="subcellular location">
    <subcellularLocation>
        <location evidence="1">Membrane</location>
        <topology evidence="1">Multi-pass membrane protein</topology>
    </subcellularLocation>
</comment>
<protein>
    <recommendedName>
        <fullName evidence="10">Major facilitator superfamily (MFS) profile domain-containing protein</fullName>
    </recommendedName>
</protein>
<feature type="transmembrane region" description="Helical" evidence="7">
    <location>
        <begin position="449"/>
        <end position="467"/>
    </location>
</feature>
<keyword evidence="5 7" id="KW-0472">Membrane</keyword>
<evidence type="ECO:0000256" key="3">
    <source>
        <dbReference type="ARBA" id="ARBA00022692"/>
    </source>
</evidence>
<keyword evidence="3 7" id="KW-0812">Transmembrane</keyword>
<dbReference type="AlphaFoldDB" id="A0A428S2V2"/>
<dbReference type="SUPFAM" id="SSF103473">
    <property type="entry name" value="MFS general substrate transporter"/>
    <property type="match status" value="1"/>
</dbReference>
<evidence type="ECO:0000313" key="8">
    <source>
        <dbReference type="EMBL" id="RSL84085.1"/>
    </source>
</evidence>
<gene>
    <name evidence="8" type="ORF">CEP52_016531</name>
</gene>
<feature type="transmembrane region" description="Helical" evidence="7">
    <location>
        <begin position="323"/>
        <end position="343"/>
    </location>
</feature>
<comment type="caution">
    <text evidence="8">The sequence shown here is derived from an EMBL/GenBank/DDBJ whole genome shotgun (WGS) entry which is preliminary data.</text>
</comment>
<feature type="transmembrane region" description="Helical" evidence="7">
    <location>
        <begin position="62"/>
        <end position="80"/>
    </location>
</feature>
<keyword evidence="6" id="KW-0325">Glycoprotein</keyword>
<feature type="transmembrane region" description="Helical" evidence="7">
    <location>
        <begin position="228"/>
        <end position="248"/>
    </location>
</feature>